<dbReference type="EMBL" id="GBRH01231251">
    <property type="protein sequence ID" value="JAD66644.1"/>
    <property type="molecule type" value="Transcribed_RNA"/>
</dbReference>
<organism evidence="1">
    <name type="scientific">Arundo donax</name>
    <name type="common">Giant reed</name>
    <name type="synonym">Donax arundinaceus</name>
    <dbReference type="NCBI Taxonomy" id="35708"/>
    <lineage>
        <taxon>Eukaryota</taxon>
        <taxon>Viridiplantae</taxon>
        <taxon>Streptophyta</taxon>
        <taxon>Embryophyta</taxon>
        <taxon>Tracheophyta</taxon>
        <taxon>Spermatophyta</taxon>
        <taxon>Magnoliopsida</taxon>
        <taxon>Liliopsida</taxon>
        <taxon>Poales</taxon>
        <taxon>Poaceae</taxon>
        <taxon>PACMAD clade</taxon>
        <taxon>Arundinoideae</taxon>
        <taxon>Arundineae</taxon>
        <taxon>Arundo</taxon>
    </lineage>
</organism>
<evidence type="ECO:0000313" key="1">
    <source>
        <dbReference type="EMBL" id="JAD66644.1"/>
    </source>
</evidence>
<dbReference type="AlphaFoldDB" id="A0A0A9BRQ5"/>
<sequence length="21" mass="2594">MLYFCMFQVGIKEFNCHRLLT</sequence>
<protein>
    <submittedName>
        <fullName evidence="1">Uncharacterized protein</fullName>
    </submittedName>
</protein>
<name>A0A0A9BRQ5_ARUDO</name>
<accession>A0A0A9BRQ5</accession>
<reference evidence="1" key="1">
    <citation type="submission" date="2014-09" db="EMBL/GenBank/DDBJ databases">
        <authorList>
            <person name="Magalhaes I.L.F."/>
            <person name="Oliveira U."/>
            <person name="Santos F.R."/>
            <person name="Vidigal T.H.D.A."/>
            <person name="Brescovit A.D."/>
            <person name="Santos A.J."/>
        </authorList>
    </citation>
    <scope>NUCLEOTIDE SEQUENCE</scope>
    <source>
        <tissue evidence="1">Shoot tissue taken approximately 20 cm above the soil surface</tissue>
    </source>
</reference>
<proteinExistence type="predicted"/>
<reference evidence="1" key="2">
    <citation type="journal article" date="2015" name="Data Brief">
        <title>Shoot transcriptome of the giant reed, Arundo donax.</title>
        <authorList>
            <person name="Barrero R.A."/>
            <person name="Guerrero F.D."/>
            <person name="Moolhuijzen P."/>
            <person name="Goolsby J.A."/>
            <person name="Tidwell J."/>
            <person name="Bellgard S.E."/>
            <person name="Bellgard M.I."/>
        </authorList>
    </citation>
    <scope>NUCLEOTIDE SEQUENCE</scope>
    <source>
        <tissue evidence="1">Shoot tissue taken approximately 20 cm above the soil surface</tissue>
    </source>
</reference>